<gene>
    <name evidence="3" type="ordered locus">Hden_1976</name>
</gene>
<evidence type="ECO:0000313" key="4">
    <source>
        <dbReference type="Proteomes" id="UP000002033"/>
    </source>
</evidence>
<proteinExistence type="predicted"/>
<dbReference type="OrthoDB" id="531568at2"/>
<keyword evidence="1" id="KW-0732">Signal</keyword>
<sequence precursor="true">MRLAFASAFLALAFPISALADGERTPAPAGAKVFIIEPADGATVTSPVTVKFGAEGVEIAPAGTDNPNSGHHHLLIDSAIPDLNSAIPKDEHHVHYGKGQTEATVELKPGKHTLQLLLGDKNHIPTDPPVESPVVTITVQ</sequence>
<evidence type="ECO:0000259" key="2">
    <source>
        <dbReference type="Pfam" id="PF14347"/>
    </source>
</evidence>
<dbReference type="Proteomes" id="UP000002033">
    <property type="component" value="Chromosome"/>
</dbReference>
<dbReference type="KEGG" id="hdn:Hden_1976"/>
<keyword evidence="4" id="KW-1185">Reference proteome</keyword>
<dbReference type="Pfam" id="PF14347">
    <property type="entry name" value="DUF4399"/>
    <property type="match status" value="1"/>
</dbReference>
<organism evidence="3 4">
    <name type="scientific">Hyphomicrobium denitrificans (strain ATCC 51888 / DSM 1869 / NCIMB 11706 / TK 0415)</name>
    <dbReference type="NCBI Taxonomy" id="582899"/>
    <lineage>
        <taxon>Bacteria</taxon>
        <taxon>Pseudomonadati</taxon>
        <taxon>Pseudomonadota</taxon>
        <taxon>Alphaproteobacteria</taxon>
        <taxon>Hyphomicrobiales</taxon>
        <taxon>Hyphomicrobiaceae</taxon>
        <taxon>Hyphomicrobium</taxon>
    </lineage>
</organism>
<accession>D8JPP3</accession>
<dbReference type="EMBL" id="CP002083">
    <property type="protein sequence ID" value="ADJ23777.1"/>
    <property type="molecule type" value="Genomic_DNA"/>
</dbReference>
<reference evidence="4" key="1">
    <citation type="journal article" date="2011" name="J. Bacteriol.">
        <title>Genome sequences of eight morphologically diverse alphaproteobacteria.</title>
        <authorList>
            <consortium name="US DOE Joint Genome Institute"/>
            <person name="Brown P.J."/>
            <person name="Kysela D.T."/>
            <person name="Buechlein A."/>
            <person name="Hemmerich C."/>
            <person name="Brun Y.V."/>
        </authorList>
    </citation>
    <scope>NUCLEOTIDE SEQUENCE [LARGE SCALE GENOMIC DNA]</scope>
    <source>
        <strain evidence="4">ATCC 51888 / DSM 1869 / NCIB 11706 / TK 0415</strain>
    </source>
</reference>
<dbReference type="RefSeq" id="WP_013215936.1">
    <property type="nucleotide sequence ID" value="NC_014313.1"/>
</dbReference>
<dbReference type="eggNOG" id="ENOG5032RWS">
    <property type="taxonomic scope" value="Bacteria"/>
</dbReference>
<dbReference type="InterPro" id="IPR025512">
    <property type="entry name" value="DUF4399"/>
</dbReference>
<evidence type="ECO:0000256" key="1">
    <source>
        <dbReference type="SAM" id="SignalP"/>
    </source>
</evidence>
<dbReference type="STRING" id="582899.Hden_1976"/>
<feature type="signal peptide" evidence="1">
    <location>
        <begin position="1"/>
        <end position="20"/>
    </location>
</feature>
<feature type="domain" description="DUF4399" evidence="2">
    <location>
        <begin position="50"/>
        <end position="140"/>
    </location>
</feature>
<dbReference type="HOGENOM" id="CLU_116275_2_0_5"/>
<protein>
    <recommendedName>
        <fullName evidence="2">DUF4399 domain-containing protein</fullName>
    </recommendedName>
</protein>
<evidence type="ECO:0000313" key="3">
    <source>
        <dbReference type="EMBL" id="ADJ23777.1"/>
    </source>
</evidence>
<name>D8JPP3_HYPDA</name>
<dbReference type="AlphaFoldDB" id="D8JPP3"/>
<feature type="chain" id="PRO_5003116174" description="DUF4399 domain-containing protein" evidence="1">
    <location>
        <begin position="21"/>
        <end position="140"/>
    </location>
</feature>